<evidence type="ECO:0000313" key="11">
    <source>
        <dbReference type="EMBL" id="RWS12597.1"/>
    </source>
</evidence>
<keyword evidence="6 9" id="KW-0472">Membrane</keyword>
<evidence type="ECO:0000256" key="8">
    <source>
        <dbReference type="RuleBase" id="RU000477"/>
    </source>
</evidence>
<evidence type="ECO:0000256" key="6">
    <source>
        <dbReference type="ARBA" id="ARBA00023136"/>
    </source>
</evidence>
<dbReference type="InterPro" id="IPR000425">
    <property type="entry name" value="MIP"/>
</dbReference>
<evidence type="ECO:0000256" key="4">
    <source>
        <dbReference type="ARBA" id="ARBA00022692"/>
    </source>
</evidence>
<dbReference type="Proteomes" id="UP000285301">
    <property type="component" value="Unassembled WGS sequence"/>
</dbReference>
<dbReference type="Gene3D" id="1.20.1080.10">
    <property type="entry name" value="Glycerol uptake facilitator protein"/>
    <property type="match status" value="1"/>
</dbReference>
<evidence type="ECO:0000256" key="3">
    <source>
        <dbReference type="ARBA" id="ARBA00022448"/>
    </source>
</evidence>
<dbReference type="STRING" id="1965070.A0A3S3SC58"/>
<evidence type="ECO:0000256" key="9">
    <source>
        <dbReference type="SAM" id="Phobius"/>
    </source>
</evidence>
<dbReference type="InterPro" id="IPR023271">
    <property type="entry name" value="Aquaporin-like"/>
</dbReference>
<feature type="transmembrane region" description="Helical" evidence="9">
    <location>
        <begin position="25"/>
        <end position="44"/>
    </location>
</feature>
<dbReference type="EMBL" id="NCKU01001264">
    <property type="protein sequence ID" value="RWS12597.1"/>
    <property type="molecule type" value="Genomic_DNA"/>
</dbReference>
<evidence type="ECO:0000313" key="12">
    <source>
        <dbReference type="Proteomes" id="UP000285301"/>
    </source>
</evidence>
<evidence type="ECO:0000256" key="1">
    <source>
        <dbReference type="ARBA" id="ARBA00004141"/>
    </source>
</evidence>
<comment type="function">
    <text evidence="7">Aquaglyceroporin that may modulate the water content and osmolytes during anhydrobiosis.</text>
</comment>
<keyword evidence="12" id="KW-1185">Reference proteome</keyword>
<dbReference type="AlphaFoldDB" id="A0A3S3SC58"/>
<evidence type="ECO:0000256" key="2">
    <source>
        <dbReference type="ARBA" id="ARBA00006175"/>
    </source>
</evidence>
<dbReference type="PROSITE" id="PS00221">
    <property type="entry name" value="MIP"/>
    <property type="match status" value="1"/>
</dbReference>
<evidence type="ECO:0000256" key="5">
    <source>
        <dbReference type="ARBA" id="ARBA00022989"/>
    </source>
</evidence>
<dbReference type="GO" id="GO:0016323">
    <property type="term" value="C:basolateral plasma membrane"/>
    <property type="evidence" value="ECO:0007669"/>
    <property type="project" value="TreeGrafter"/>
</dbReference>
<comment type="caution">
    <text evidence="10">The sequence shown here is derived from an EMBL/GenBank/DDBJ whole genome shotgun (WGS) entry which is preliminary data.</text>
</comment>
<dbReference type="EMBL" id="NCKU01001411">
    <property type="protein sequence ID" value="RWS12153.1"/>
    <property type="molecule type" value="Genomic_DNA"/>
</dbReference>
<dbReference type="InterPro" id="IPR050363">
    <property type="entry name" value="MIP/Aquaporin"/>
</dbReference>
<dbReference type="GO" id="GO:0015254">
    <property type="term" value="F:glycerol channel activity"/>
    <property type="evidence" value="ECO:0007669"/>
    <property type="project" value="TreeGrafter"/>
</dbReference>
<protein>
    <submittedName>
        <fullName evidence="10">Water-specific aquaporin-like protein</fullName>
    </submittedName>
</protein>
<dbReference type="SUPFAM" id="SSF81338">
    <property type="entry name" value="Aquaporin-like"/>
    <property type="match status" value="1"/>
</dbReference>
<feature type="transmembrane region" description="Helical" evidence="9">
    <location>
        <begin position="154"/>
        <end position="173"/>
    </location>
</feature>
<keyword evidence="5 9" id="KW-1133">Transmembrane helix</keyword>
<feature type="transmembrane region" description="Helical" evidence="9">
    <location>
        <begin position="65"/>
        <end position="87"/>
    </location>
</feature>
<dbReference type="PANTHER" id="PTHR43829:SF9">
    <property type="entry name" value="AQUAPORIN-9"/>
    <property type="match status" value="1"/>
</dbReference>
<keyword evidence="4 8" id="KW-0812">Transmembrane</keyword>
<feature type="non-terminal residue" evidence="10">
    <location>
        <position position="1"/>
    </location>
</feature>
<dbReference type="GO" id="GO:0015250">
    <property type="term" value="F:water channel activity"/>
    <property type="evidence" value="ECO:0007669"/>
    <property type="project" value="TreeGrafter"/>
</dbReference>
<dbReference type="OrthoDB" id="3222at2759"/>
<dbReference type="PRINTS" id="PR00783">
    <property type="entry name" value="MINTRINSICP"/>
</dbReference>
<gene>
    <name evidence="10" type="ORF">B4U79_11257</name>
    <name evidence="11" type="ORF">B4U79_12176</name>
</gene>
<dbReference type="CDD" id="cd00333">
    <property type="entry name" value="MIP"/>
    <property type="match status" value="1"/>
</dbReference>
<accession>A0A3S3SC58</accession>
<feature type="transmembrane region" description="Helical" evidence="9">
    <location>
        <begin position="206"/>
        <end position="226"/>
    </location>
</feature>
<evidence type="ECO:0000256" key="7">
    <source>
        <dbReference type="ARBA" id="ARBA00045280"/>
    </source>
</evidence>
<evidence type="ECO:0000313" key="10">
    <source>
        <dbReference type="EMBL" id="RWS12153.1"/>
    </source>
</evidence>
<name>A0A3S3SC58_9ACAR</name>
<dbReference type="InterPro" id="IPR022357">
    <property type="entry name" value="MIP_CS"/>
</dbReference>
<reference evidence="10 12" key="1">
    <citation type="journal article" date="2018" name="Gigascience">
        <title>Genomes of trombidid mites reveal novel predicted allergens and laterally-transferred genes associated with secondary metabolism.</title>
        <authorList>
            <person name="Dong X."/>
            <person name="Chaisiri K."/>
            <person name="Xia D."/>
            <person name="Armstrong S.D."/>
            <person name="Fang Y."/>
            <person name="Donnelly M.J."/>
            <person name="Kadowaki T."/>
            <person name="McGarry J.W."/>
            <person name="Darby A.C."/>
            <person name="Makepeace B.L."/>
        </authorList>
    </citation>
    <scope>NUCLEOTIDE SEQUENCE [LARGE SCALE GENOMIC DNA]</scope>
    <source>
        <strain evidence="10">UoL-WK</strain>
    </source>
</reference>
<comment type="similarity">
    <text evidence="2 8">Belongs to the MIP/aquaporin (TC 1.A.8) family.</text>
</comment>
<keyword evidence="3 8" id="KW-0813">Transport</keyword>
<sequence length="270" mass="29062">SIGCSANAFICVAKEGNVSHAIAPWAWGMAVTAAIYVCGGVSGGHVNPAVTLGLASVCKIKWYKIFHYFAAQYLGAFLGAAVTYGVYHEAITNTFGAELQTIGVNGTAGIFGTFSNENISTSTAVIDQIVATAFFLLVINAITDEKNMACPKGLIPIAIGITDLGLLIFAFGYNCGAPINPARDFAPRVFTALAGWGNEVFTAHDYYFWVPLVCCHIGGVLGSWIYRLFIELHWPEASYELAPTQPDESEQVFYKIINATRRSKSQVEPL</sequence>
<organism evidence="10 12">
    <name type="scientific">Dinothrombium tinctorium</name>
    <dbReference type="NCBI Taxonomy" id="1965070"/>
    <lineage>
        <taxon>Eukaryota</taxon>
        <taxon>Metazoa</taxon>
        <taxon>Ecdysozoa</taxon>
        <taxon>Arthropoda</taxon>
        <taxon>Chelicerata</taxon>
        <taxon>Arachnida</taxon>
        <taxon>Acari</taxon>
        <taxon>Acariformes</taxon>
        <taxon>Trombidiformes</taxon>
        <taxon>Prostigmata</taxon>
        <taxon>Anystina</taxon>
        <taxon>Parasitengona</taxon>
        <taxon>Trombidioidea</taxon>
        <taxon>Trombidiidae</taxon>
        <taxon>Dinothrombium</taxon>
    </lineage>
</organism>
<dbReference type="Pfam" id="PF00230">
    <property type="entry name" value="MIP"/>
    <property type="match status" value="1"/>
</dbReference>
<reference evidence="10" key="2">
    <citation type="submission" date="2018-11" db="EMBL/GenBank/DDBJ databases">
        <title>Trombidioid mite genomics.</title>
        <authorList>
            <person name="Dong X."/>
        </authorList>
    </citation>
    <scope>NUCLEOTIDE SEQUENCE</scope>
    <source>
        <strain evidence="10">UoL-WK</strain>
    </source>
</reference>
<dbReference type="PANTHER" id="PTHR43829">
    <property type="entry name" value="AQUAPORIN OR AQUAGLYCEROPORIN RELATED"/>
    <property type="match status" value="1"/>
</dbReference>
<proteinExistence type="inferred from homology"/>
<comment type="subcellular location">
    <subcellularLocation>
        <location evidence="1">Membrane</location>
        <topology evidence="1">Multi-pass membrane protein</topology>
    </subcellularLocation>
</comment>
<feature type="transmembrane region" description="Helical" evidence="9">
    <location>
        <begin position="124"/>
        <end position="142"/>
    </location>
</feature>